<dbReference type="GO" id="GO:0016832">
    <property type="term" value="F:aldehyde-lyase activity"/>
    <property type="evidence" value="ECO:0007669"/>
    <property type="project" value="TreeGrafter"/>
</dbReference>
<dbReference type="SUPFAM" id="SSF53639">
    <property type="entry name" value="AraD/HMP-PK domain-like"/>
    <property type="match status" value="1"/>
</dbReference>
<dbReference type="EMBL" id="CP064792">
    <property type="protein sequence ID" value="QSG16420.1"/>
    <property type="molecule type" value="Genomic_DNA"/>
</dbReference>
<dbReference type="GO" id="GO:0019323">
    <property type="term" value="P:pentose catabolic process"/>
    <property type="evidence" value="ECO:0007669"/>
    <property type="project" value="TreeGrafter"/>
</dbReference>
<keyword evidence="4" id="KW-0614">Plasmid</keyword>
<keyword evidence="1" id="KW-0479">Metal-binding</keyword>
<gene>
    <name evidence="4" type="primary">araD</name>
    <name evidence="4" type="ORF">HSEST_3156</name>
</gene>
<evidence type="ECO:0000313" key="5">
    <source>
        <dbReference type="Proteomes" id="UP000663292"/>
    </source>
</evidence>
<organism evidence="4 5">
    <name type="scientific">Halapricum desulfuricans</name>
    <dbReference type="NCBI Taxonomy" id="2841257"/>
    <lineage>
        <taxon>Archaea</taxon>
        <taxon>Methanobacteriati</taxon>
        <taxon>Methanobacteriota</taxon>
        <taxon>Stenosarchaea group</taxon>
        <taxon>Halobacteria</taxon>
        <taxon>Halobacteriales</taxon>
        <taxon>Haloarculaceae</taxon>
        <taxon>Halapricum</taxon>
    </lineage>
</organism>
<evidence type="ECO:0000259" key="3">
    <source>
        <dbReference type="SMART" id="SM01007"/>
    </source>
</evidence>
<dbReference type="Pfam" id="PF00596">
    <property type="entry name" value="Aldolase_II"/>
    <property type="match status" value="1"/>
</dbReference>
<name>A0A897NPI0_9EURY</name>
<feature type="domain" description="Class II aldolase/adducin N-terminal" evidence="3">
    <location>
        <begin position="47"/>
        <end position="222"/>
    </location>
</feature>
<dbReference type="InterPro" id="IPR036409">
    <property type="entry name" value="Aldolase_II/adducin_N_sf"/>
</dbReference>
<dbReference type="InterPro" id="IPR050197">
    <property type="entry name" value="Aldolase_class_II_sugar_metab"/>
</dbReference>
<dbReference type="GO" id="GO:0046872">
    <property type="term" value="F:metal ion binding"/>
    <property type="evidence" value="ECO:0007669"/>
    <property type="project" value="UniProtKB-KW"/>
</dbReference>
<dbReference type="UniPathway" id="UPA00071"/>
<keyword evidence="5" id="KW-1185">Reference proteome</keyword>
<evidence type="ECO:0000256" key="2">
    <source>
        <dbReference type="ARBA" id="ARBA00023239"/>
    </source>
</evidence>
<dbReference type="PANTHER" id="PTHR22789:SF0">
    <property type="entry name" value="3-OXO-TETRONATE 4-PHOSPHATE DECARBOXYLASE-RELATED"/>
    <property type="match status" value="1"/>
</dbReference>
<proteinExistence type="predicted"/>
<keyword evidence="2" id="KW-0456">Lyase</keyword>
<dbReference type="InterPro" id="IPR001303">
    <property type="entry name" value="Aldolase_II/adducin_N"/>
</dbReference>
<accession>A0A897NPI0</accession>
<dbReference type="SMART" id="SM01007">
    <property type="entry name" value="Aldolase_II"/>
    <property type="match status" value="1"/>
</dbReference>
<dbReference type="Gene3D" id="3.40.225.10">
    <property type="entry name" value="Class II aldolase/adducin N-terminal domain"/>
    <property type="match status" value="1"/>
</dbReference>
<dbReference type="PANTHER" id="PTHR22789">
    <property type="entry name" value="FUCULOSE PHOSPHATE ALDOLASE"/>
    <property type="match status" value="1"/>
</dbReference>
<sequence>MRSRRVPHTTRINTVSPTSKARIERQTAITDTRSTMTDKLTLQTEREKVSELGREMLEQGLTKGTGGNISVRSGDRVAISPSGMDYTEITPEDVPVVDLDGNRIEGDRKPSSEIAMHTGILRERDDVGGVVHNHSPYASTFASLGEPVPASHYLIAFVGDEIPVAPYETYGTPELAEAALEALGEEYNACLLENHGVVAVGGSVDAAFEVAMMVEYCARIHYQAVSIGEPNVLPDEEVDTLIERFAGYGQQH</sequence>
<protein>
    <submittedName>
        <fullName evidence="4">Ribulose-5-phosphate 4-epimerase/Fuculose-1-phosphate aldolase</fullName>
    </submittedName>
</protein>
<geneLocation type="plasmid" evidence="4 5">
    <name>pHSR-Est01</name>
</geneLocation>
<dbReference type="AlphaFoldDB" id="A0A897NPI0"/>
<reference evidence="4 5" key="1">
    <citation type="submission" date="2020-11" db="EMBL/GenBank/DDBJ databases">
        <title>Carbohydrate-dependent, anaerobic sulfur respiration: A novel catabolism in halophilic archaea.</title>
        <authorList>
            <person name="Sorokin D.Y."/>
            <person name="Messina E."/>
            <person name="Smedile F."/>
            <person name="La Cono V."/>
            <person name="Hallsworth J.E."/>
            <person name="Yakimov M.M."/>
        </authorList>
    </citation>
    <scope>NUCLEOTIDE SEQUENCE [LARGE SCALE GENOMIC DNA]</scope>
    <source>
        <strain evidence="4 5">HSR-Est</strain>
        <plasmid evidence="4 5">pHSR-Est01</plasmid>
    </source>
</reference>
<dbReference type="Proteomes" id="UP000663292">
    <property type="component" value="Plasmid pHSR-Est01"/>
</dbReference>
<dbReference type="GO" id="GO:0005829">
    <property type="term" value="C:cytosol"/>
    <property type="evidence" value="ECO:0007669"/>
    <property type="project" value="TreeGrafter"/>
</dbReference>
<evidence type="ECO:0000313" key="4">
    <source>
        <dbReference type="EMBL" id="QSG16420.1"/>
    </source>
</evidence>
<evidence type="ECO:0000256" key="1">
    <source>
        <dbReference type="ARBA" id="ARBA00022723"/>
    </source>
</evidence>